<feature type="transmembrane region" description="Helical" evidence="1">
    <location>
        <begin position="42"/>
        <end position="67"/>
    </location>
</feature>
<organism evidence="2 3">
    <name type="scientific">Schumannella luteola</name>
    <dbReference type="NCBI Taxonomy" id="472059"/>
    <lineage>
        <taxon>Bacteria</taxon>
        <taxon>Bacillati</taxon>
        <taxon>Actinomycetota</taxon>
        <taxon>Actinomycetes</taxon>
        <taxon>Micrococcales</taxon>
        <taxon>Microbacteriaceae</taxon>
        <taxon>Schumannella</taxon>
    </lineage>
</organism>
<reference evidence="2 3" key="1">
    <citation type="submission" date="2020-07" db="EMBL/GenBank/DDBJ databases">
        <title>Sequencing the genomes of 1000 actinobacteria strains.</title>
        <authorList>
            <person name="Klenk H.-P."/>
        </authorList>
    </citation>
    <scope>NUCLEOTIDE SEQUENCE [LARGE SCALE GENOMIC DNA]</scope>
    <source>
        <strain evidence="2 3">DSM 23141</strain>
    </source>
</reference>
<keyword evidence="1" id="KW-0472">Membrane</keyword>
<comment type="caution">
    <text evidence="2">The sequence shown here is derived from an EMBL/GenBank/DDBJ whole genome shotgun (WGS) entry which is preliminary data.</text>
</comment>
<evidence type="ECO:0000256" key="1">
    <source>
        <dbReference type="SAM" id="Phobius"/>
    </source>
</evidence>
<evidence type="ECO:0008006" key="4">
    <source>
        <dbReference type="Google" id="ProtNLM"/>
    </source>
</evidence>
<keyword evidence="1" id="KW-1133">Transmembrane helix</keyword>
<dbReference type="AlphaFoldDB" id="A0A852YBK1"/>
<accession>A0A852YBK1</accession>
<evidence type="ECO:0000313" key="2">
    <source>
        <dbReference type="EMBL" id="NYG99212.1"/>
    </source>
</evidence>
<dbReference type="EMBL" id="JACBZY010000001">
    <property type="protein sequence ID" value="NYG99212.1"/>
    <property type="molecule type" value="Genomic_DNA"/>
</dbReference>
<sequence>MAFHEKRAWMALVVSIVVAMGYLILIAGRLGDAGHDASAVDYVPAMLISIGVGIVATIVGQIVLSALNPRDTPKLDVRDREIERLGSRVGQAFLVIGGLAGLGLAMLRVDPFWIAHALYLGFLLSSLLDCVTRVVVYRRGVPAW</sequence>
<keyword evidence="1" id="KW-0812">Transmembrane</keyword>
<feature type="transmembrane region" description="Helical" evidence="1">
    <location>
        <begin position="88"/>
        <end position="107"/>
    </location>
</feature>
<name>A0A852YBK1_9MICO</name>
<protein>
    <recommendedName>
        <fullName evidence="4">DUF2178 domain-containing protein</fullName>
    </recommendedName>
</protein>
<dbReference type="Proteomes" id="UP000553888">
    <property type="component" value="Unassembled WGS sequence"/>
</dbReference>
<evidence type="ECO:0000313" key="3">
    <source>
        <dbReference type="Proteomes" id="UP000553888"/>
    </source>
</evidence>
<feature type="transmembrane region" description="Helical" evidence="1">
    <location>
        <begin position="9"/>
        <end position="30"/>
    </location>
</feature>
<dbReference type="RefSeq" id="WP_179567259.1">
    <property type="nucleotide sequence ID" value="NZ_JACBZY010000001.1"/>
</dbReference>
<proteinExistence type="predicted"/>
<keyword evidence="3" id="KW-1185">Reference proteome</keyword>
<gene>
    <name evidence="2" type="ORF">BJ979_001838</name>
</gene>
<feature type="transmembrane region" description="Helical" evidence="1">
    <location>
        <begin position="113"/>
        <end position="136"/>
    </location>
</feature>